<organism evidence="2 4">
    <name type="scientific">Saccharolobus shibatae (strain ATCC 51178 / DSM 5389 / JCM 8931 / NBRC 15437 / B12)</name>
    <name type="common">Sulfolobus shibatae</name>
    <dbReference type="NCBI Taxonomy" id="523848"/>
    <lineage>
        <taxon>Archaea</taxon>
        <taxon>Thermoproteota</taxon>
        <taxon>Thermoprotei</taxon>
        <taxon>Sulfolobales</taxon>
        <taxon>Sulfolobaceae</taxon>
        <taxon>Saccharolobus</taxon>
    </lineage>
</organism>
<protein>
    <submittedName>
        <fullName evidence="2">SsDNA binding protein, Replication protein A (RPA)-like</fullName>
    </submittedName>
</protein>
<evidence type="ECO:0000313" key="3">
    <source>
        <dbReference type="EMBL" id="QXJ30004.1"/>
    </source>
</evidence>
<geneLocation type="plasmid" evidence="2 4">
    <name>pB12E5</name>
</geneLocation>
<dbReference type="Proteomes" id="UP000694018">
    <property type="component" value="Plasmid pB12E5"/>
</dbReference>
<dbReference type="InterPro" id="IPR048907">
    <property type="entry name" value="WHD_MCM_arc"/>
</dbReference>
<proteinExistence type="predicted"/>
<name>A0A8F5BKQ5_SACSH</name>
<dbReference type="Gene3D" id="1.10.10.10">
    <property type="entry name" value="Winged helix-like DNA-binding domain superfamily/Winged helix DNA-binding domain"/>
    <property type="match status" value="1"/>
</dbReference>
<dbReference type="InterPro" id="IPR036388">
    <property type="entry name" value="WH-like_DNA-bd_sf"/>
</dbReference>
<dbReference type="AlphaFoldDB" id="A0A8F5BKQ5"/>
<dbReference type="KEGG" id="sshi:J5U23_p2893"/>
<accession>A0A8F5BKQ5</accession>
<feature type="domain" description="MCM C-terminal" evidence="1">
    <location>
        <begin position="193"/>
        <end position="258"/>
    </location>
</feature>
<dbReference type="Pfam" id="PF21100">
    <property type="entry name" value="WHD_MCM"/>
    <property type="match status" value="1"/>
</dbReference>
<dbReference type="EMBL" id="CP077716">
    <property type="protein sequence ID" value="QXJ27111.1"/>
    <property type="molecule type" value="Genomic_DNA"/>
</dbReference>
<evidence type="ECO:0000313" key="4">
    <source>
        <dbReference type="Proteomes" id="UP000694018"/>
    </source>
</evidence>
<dbReference type="KEGG" id="sshi:J5U23_02893"/>
<keyword evidence="2" id="KW-0614">Plasmid</keyword>
<evidence type="ECO:0000313" key="2">
    <source>
        <dbReference type="EMBL" id="QXJ27111.1"/>
    </source>
</evidence>
<reference evidence="2" key="1">
    <citation type="journal article" date="2021" name="Environ. Microbiol.">
        <title>New insights into the diversity and evolution of the archaeal mobilome from three complete genomes of Saccharolobus shibatae.</title>
        <authorList>
            <person name="Medvedeva S."/>
            <person name="Brandt D."/>
            <person name="Cvirkaite-Krupovic V."/>
            <person name="Liu Y."/>
            <person name="Severinov K."/>
            <person name="Ishino S."/>
            <person name="Ishino Y."/>
            <person name="Prangishvili D."/>
            <person name="Kalinowski J."/>
            <person name="Krupovic M."/>
        </authorList>
    </citation>
    <scope>NUCLEOTIDE SEQUENCE</scope>
    <source>
        <strain evidence="3">B12</strain>
        <plasmid evidence="2">pB12E5</plasmid>
    </source>
</reference>
<evidence type="ECO:0000259" key="1">
    <source>
        <dbReference type="Pfam" id="PF21100"/>
    </source>
</evidence>
<sequence length="258" mass="30970">MNLIKGFIPEEVIVREYTRKKIYNIPDQTDHLHIYRLLEEYRESVVLVRMEEFLELLGDIVAEYYNSRDVERFIRELEDRVDSHIDKNVRLNIVVLREVKDKEYTERIVRYNIPEGYVPFIEIYEKGLTEEICRSGKKKTEFESTMFRLPVQLYEGLVTKFDEIFSLVSKMLEQEENEKAFNEVILGSNKDNKKREAMMKCLKIIEELEKAKGCAKLNDIIKRAMEEKLQELEVRKLLRDMEKYGIIYESKPDCYRRV</sequence>
<gene>
    <name evidence="3" type="ORF">J5U23_02893</name>
    <name evidence="2" type="ORF">J5U23_p2893</name>
</gene>
<dbReference type="EMBL" id="CP077717">
    <property type="protein sequence ID" value="QXJ30004.1"/>
    <property type="molecule type" value="Genomic_DNA"/>
</dbReference>
<dbReference type="Proteomes" id="UP000694018">
    <property type="component" value="Chromosome"/>
</dbReference>